<dbReference type="KEGG" id="hhg:XM38_053190"/>
<keyword evidence="2" id="KW-1185">Reference proteome</keyword>
<dbReference type="AlphaFoldDB" id="A0A1Z3HVL9"/>
<evidence type="ECO:0000313" key="1">
    <source>
        <dbReference type="EMBL" id="ASC74343.1"/>
    </source>
</evidence>
<name>A0A1Z3HVL9_9CYAN</name>
<protein>
    <submittedName>
        <fullName evidence="1">Uncharacterized protein</fullName>
    </submittedName>
</protein>
<organism evidence="1 2">
    <name type="scientific">Halomicronema hongdechloris C2206</name>
    <dbReference type="NCBI Taxonomy" id="1641165"/>
    <lineage>
        <taxon>Bacteria</taxon>
        <taxon>Bacillati</taxon>
        <taxon>Cyanobacteriota</taxon>
        <taxon>Cyanophyceae</taxon>
        <taxon>Nodosilineales</taxon>
        <taxon>Nodosilineaceae</taxon>
        <taxon>Halomicronema</taxon>
    </lineage>
</organism>
<proteinExistence type="predicted"/>
<accession>A0A1Z3HVL9</accession>
<gene>
    <name evidence="1" type="ORF">XM38_053190</name>
</gene>
<reference evidence="1 2" key="1">
    <citation type="journal article" date="2016" name="Biochim. Biophys. Acta">
        <title>Characterization of red-shifted phycobilisomes isolated from the chlorophyll f-containing cyanobacterium Halomicronema hongdechloris.</title>
        <authorList>
            <person name="Li Y."/>
            <person name="Lin Y."/>
            <person name="Garvey C.J."/>
            <person name="Birch D."/>
            <person name="Corkery R.W."/>
            <person name="Loughlin P.C."/>
            <person name="Scheer H."/>
            <person name="Willows R.D."/>
            <person name="Chen M."/>
        </authorList>
    </citation>
    <scope>NUCLEOTIDE SEQUENCE [LARGE SCALE GENOMIC DNA]</scope>
    <source>
        <strain evidence="1 2">C2206</strain>
    </source>
</reference>
<dbReference type="Proteomes" id="UP000191901">
    <property type="component" value="Chromosome"/>
</dbReference>
<dbReference type="EMBL" id="CP021983">
    <property type="protein sequence ID" value="ASC74343.1"/>
    <property type="molecule type" value="Genomic_DNA"/>
</dbReference>
<sequence>MQRAIPMQSPMQSPNLGCGLAQCQTKHNFLPIAAMDTASQYWHLIRLTGAGDGHSHMVPQVKTWLQPWLADDIKDAETTLQQRLITIWQANHGQADLAQLSLRCFISHQIRDVCLQLAQRFGPTHGFSARDLFPLVLDDDGQLQPNHRPFTLEILDTYDPTQANLGAWARRLTQHHRDLNQALLEQGLYRASDWAILNDTSVKQLQRILQDYHHCSDHEISRASRLLQQYHQVYRRDRIRNRQGSANTRCQPPSREQLQRIEPAMAPRSLLHRLKTLASQLRAYRIHVRSGHPIPYSDAAVDWTQVADPRQSCPNDDDQAAFLAAYRQALEQDLDAAIADSITTAITQLRQRRPPKDDPYVEGLYLFHCQGMAMGQLAPRLGLSGQVQVNRLLQLKRLRAEVRHRLIPSLCQTVYQAAQPYVSAAQLQQLNQTLEQLLTQEVDQLLDEARSEAQIPKDRTAQSLFARRLCHVIHRFLSSPETALE</sequence>
<evidence type="ECO:0000313" key="2">
    <source>
        <dbReference type="Proteomes" id="UP000191901"/>
    </source>
</evidence>